<reference evidence="1 2" key="1">
    <citation type="submission" date="2020-02" db="EMBL/GenBank/DDBJ databases">
        <authorList>
            <person name="Ferguson B K."/>
        </authorList>
    </citation>
    <scope>NUCLEOTIDE SEQUENCE [LARGE SCALE GENOMIC DNA]</scope>
</reference>
<dbReference type="AlphaFoldDB" id="A0A6H5GIA8"/>
<organism evidence="1 2">
    <name type="scientific">Nesidiocoris tenuis</name>
    <dbReference type="NCBI Taxonomy" id="355587"/>
    <lineage>
        <taxon>Eukaryota</taxon>
        <taxon>Metazoa</taxon>
        <taxon>Ecdysozoa</taxon>
        <taxon>Arthropoda</taxon>
        <taxon>Hexapoda</taxon>
        <taxon>Insecta</taxon>
        <taxon>Pterygota</taxon>
        <taxon>Neoptera</taxon>
        <taxon>Paraneoptera</taxon>
        <taxon>Hemiptera</taxon>
        <taxon>Heteroptera</taxon>
        <taxon>Panheteroptera</taxon>
        <taxon>Cimicomorpha</taxon>
        <taxon>Miridae</taxon>
        <taxon>Dicyphina</taxon>
        <taxon>Nesidiocoris</taxon>
    </lineage>
</organism>
<dbReference type="Proteomes" id="UP000479000">
    <property type="component" value="Unassembled WGS sequence"/>
</dbReference>
<keyword evidence="2" id="KW-1185">Reference proteome</keyword>
<protein>
    <submittedName>
        <fullName evidence="1">Uncharacterized protein</fullName>
    </submittedName>
</protein>
<gene>
    <name evidence="1" type="ORF">NTEN_LOCUS9054</name>
</gene>
<dbReference type="OrthoDB" id="6359008at2759"/>
<accession>A0A6H5GIA8</accession>
<dbReference type="EMBL" id="CADCXU010013522">
    <property type="protein sequence ID" value="CAB0003533.1"/>
    <property type="molecule type" value="Genomic_DNA"/>
</dbReference>
<evidence type="ECO:0000313" key="1">
    <source>
        <dbReference type="EMBL" id="CAB0003533.1"/>
    </source>
</evidence>
<evidence type="ECO:0000313" key="2">
    <source>
        <dbReference type="Proteomes" id="UP000479000"/>
    </source>
</evidence>
<name>A0A6H5GIA8_9HEMI</name>
<sequence>MASLMFVESFIQVLFNSTPLYTLSICEVCGSYQCPYCPYYNSTIRQCNLSRIFLLEISILIFLLVLSKPRCYE</sequence>
<proteinExistence type="predicted"/>